<sequence length="248" mass="28703">MNSKLAKLDMLDDLCSRMASIESHFNIVKTEIKDIRYDLKQQSERITNGEYHYNIVESRVCGIEAGNEKLQNENFELKENLLKMQTHSMKYNLIFSGIKESNERQNEKVEDTIKEFISNELKIDNEISNRRKDLIPNIIALKREGRQNVRLVLDKLYVGNHLYNDHETPYPPRSRQDAIAHGPQPGFVPSRERFPSRTSCRPSISVRTHRERSGTVSQVDRESSDNKVLSLNVGVLKSNYNTQSLLNL</sequence>
<dbReference type="EMBL" id="CAJPWZ010002912">
    <property type="protein sequence ID" value="CAG2247652.1"/>
    <property type="molecule type" value="Genomic_DNA"/>
</dbReference>
<feature type="coiled-coil region" evidence="1">
    <location>
        <begin position="67"/>
        <end position="119"/>
    </location>
</feature>
<organism evidence="3 4">
    <name type="scientific">Mytilus edulis</name>
    <name type="common">Blue mussel</name>
    <dbReference type="NCBI Taxonomy" id="6550"/>
    <lineage>
        <taxon>Eukaryota</taxon>
        <taxon>Metazoa</taxon>
        <taxon>Spiralia</taxon>
        <taxon>Lophotrochozoa</taxon>
        <taxon>Mollusca</taxon>
        <taxon>Bivalvia</taxon>
        <taxon>Autobranchia</taxon>
        <taxon>Pteriomorphia</taxon>
        <taxon>Mytilida</taxon>
        <taxon>Mytiloidea</taxon>
        <taxon>Mytilidae</taxon>
        <taxon>Mytilinae</taxon>
        <taxon>Mytilus</taxon>
    </lineage>
</organism>
<evidence type="ECO:0000313" key="4">
    <source>
        <dbReference type="Proteomes" id="UP000683360"/>
    </source>
</evidence>
<comment type="caution">
    <text evidence="3">The sequence shown here is derived from an EMBL/GenBank/DDBJ whole genome shotgun (WGS) entry which is preliminary data.</text>
</comment>
<proteinExistence type="predicted"/>
<dbReference type="Proteomes" id="UP000683360">
    <property type="component" value="Unassembled WGS sequence"/>
</dbReference>
<feature type="compositionally biased region" description="Basic and acidic residues" evidence="2">
    <location>
        <begin position="169"/>
        <end position="178"/>
    </location>
</feature>
<dbReference type="AlphaFoldDB" id="A0A8S3UYY5"/>
<evidence type="ECO:0000313" key="3">
    <source>
        <dbReference type="EMBL" id="CAG2247652.1"/>
    </source>
</evidence>
<evidence type="ECO:0000256" key="2">
    <source>
        <dbReference type="SAM" id="MobiDB-lite"/>
    </source>
</evidence>
<reference evidence="3" key="1">
    <citation type="submission" date="2021-03" db="EMBL/GenBank/DDBJ databases">
        <authorList>
            <person name="Bekaert M."/>
        </authorList>
    </citation>
    <scope>NUCLEOTIDE SEQUENCE</scope>
</reference>
<feature type="region of interest" description="Disordered" evidence="2">
    <location>
        <begin position="169"/>
        <end position="223"/>
    </location>
</feature>
<feature type="compositionally biased region" description="Polar residues" evidence="2">
    <location>
        <begin position="196"/>
        <end position="206"/>
    </location>
</feature>
<keyword evidence="1" id="KW-0175">Coiled coil</keyword>
<keyword evidence="4" id="KW-1185">Reference proteome</keyword>
<evidence type="ECO:0000256" key="1">
    <source>
        <dbReference type="SAM" id="Coils"/>
    </source>
</evidence>
<dbReference type="OrthoDB" id="8910777at2759"/>
<accession>A0A8S3UYY5</accession>
<protein>
    <submittedName>
        <fullName evidence="3">Uncharacterized protein</fullName>
    </submittedName>
</protein>
<gene>
    <name evidence="3" type="ORF">MEDL_59535</name>
</gene>
<name>A0A8S3UYY5_MYTED</name>